<evidence type="ECO:0008006" key="3">
    <source>
        <dbReference type="Google" id="ProtNLM"/>
    </source>
</evidence>
<evidence type="ECO:0000313" key="1">
    <source>
        <dbReference type="EMBL" id="OTP73215.1"/>
    </source>
</evidence>
<accession>A0A242MPG4</accession>
<dbReference type="AlphaFoldDB" id="A0A242MPG4"/>
<gene>
    <name evidence="1" type="ORF">PAMC26577_18910</name>
</gene>
<dbReference type="Proteomes" id="UP000195221">
    <property type="component" value="Unassembled WGS sequence"/>
</dbReference>
<dbReference type="PROSITE" id="PS51257">
    <property type="entry name" value="PROKAR_LIPOPROTEIN"/>
    <property type="match status" value="1"/>
</dbReference>
<organism evidence="1 2">
    <name type="scientific">Caballeronia sordidicola</name>
    <name type="common">Burkholderia sordidicola</name>
    <dbReference type="NCBI Taxonomy" id="196367"/>
    <lineage>
        <taxon>Bacteria</taxon>
        <taxon>Pseudomonadati</taxon>
        <taxon>Pseudomonadota</taxon>
        <taxon>Betaproteobacteria</taxon>
        <taxon>Burkholderiales</taxon>
        <taxon>Burkholderiaceae</taxon>
        <taxon>Caballeronia</taxon>
    </lineage>
</organism>
<dbReference type="EMBL" id="NBTZ01000078">
    <property type="protein sequence ID" value="OTP73215.1"/>
    <property type="molecule type" value="Genomic_DNA"/>
</dbReference>
<name>A0A242MPG4_CABSO</name>
<evidence type="ECO:0000313" key="2">
    <source>
        <dbReference type="Proteomes" id="UP000195221"/>
    </source>
</evidence>
<proteinExistence type="predicted"/>
<sequence length="106" mass="11240">MKKLLIAALFPLLVSACGKSSGEEYLGHWTKVAGQGPDLTIEKHGDVFVIKEPSVLMAGQFDQFTADMVGDRLVLHAGVGGEIPVVIDKSTGHLLLAGEELQRGGK</sequence>
<dbReference type="RefSeq" id="WP_086386499.1">
    <property type="nucleotide sequence ID" value="NZ_NBTZ01000078.1"/>
</dbReference>
<protein>
    <recommendedName>
        <fullName evidence="3">Lipoprotein</fullName>
    </recommendedName>
</protein>
<comment type="caution">
    <text evidence="1">The sequence shown here is derived from an EMBL/GenBank/DDBJ whole genome shotgun (WGS) entry which is preliminary data.</text>
</comment>
<reference evidence="1 2" key="1">
    <citation type="submission" date="2017-03" db="EMBL/GenBank/DDBJ databases">
        <title>Genome analysis of strain PAMC 26577.</title>
        <authorList>
            <person name="Oh H.-M."/>
            <person name="Yang J.-A."/>
        </authorList>
    </citation>
    <scope>NUCLEOTIDE SEQUENCE [LARGE SCALE GENOMIC DNA]</scope>
    <source>
        <strain evidence="1 2">PAMC 26577</strain>
    </source>
</reference>